<comment type="subunit">
    <text evidence="9">Component of the dolichol-phosphate mannose (DPM) synthase complex composed of DPM1, DPM2 and DPM3; in the complex interacts directly with DPM3. Component of the glycosylphosphatidylinositol-N-acetylglucosaminyltransferase (GPI-GnT) complex composed at least by PIGA, PIGC, PIGH, PIGP, PIGQ, PIGY and DPM2. Interacts with PIGA, PIGC and PIGQ.</text>
</comment>
<evidence type="ECO:0000313" key="11">
    <source>
        <dbReference type="EMBL" id="CAB3997466.1"/>
    </source>
</evidence>
<comment type="function">
    <text evidence="10">Regulatory subunit of the dolichol-phosphate mannose (DPM) synthase complex; essential for the ER localization.</text>
</comment>
<dbReference type="GO" id="GO:0033185">
    <property type="term" value="C:dolichol-phosphate-mannose synthase complex"/>
    <property type="evidence" value="ECO:0007669"/>
    <property type="project" value="TreeGrafter"/>
</dbReference>
<dbReference type="GO" id="GO:0005789">
    <property type="term" value="C:endoplasmic reticulum membrane"/>
    <property type="evidence" value="ECO:0007669"/>
    <property type="project" value="UniProtKB-SubCell"/>
</dbReference>
<dbReference type="InterPro" id="IPR009914">
    <property type="entry name" value="DPM2"/>
</dbReference>
<evidence type="ECO:0000256" key="3">
    <source>
        <dbReference type="ARBA" id="ARBA00018157"/>
    </source>
</evidence>
<dbReference type="GO" id="GO:0180047">
    <property type="term" value="P:dolichol phosphate mannose biosynthetic process"/>
    <property type="evidence" value="ECO:0007669"/>
    <property type="project" value="InterPro"/>
</dbReference>
<keyword evidence="6 10" id="KW-1133">Transmembrane helix</keyword>
<dbReference type="UniPathway" id="UPA00378"/>
<evidence type="ECO:0000256" key="1">
    <source>
        <dbReference type="ARBA" id="ARBA00004477"/>
    </source>
</evidence>
<comment type="subcellular location">
    <subcellularLocation>
        <location evidence="1 10">Endoplasmic reticulum membrane</location>
        <topology evidence="1 10">Multi-pass membrane protein</topology>
    </subcellularLocation>
</comment>
<evidence type="ECO:0000256" key="5">
    <source>
        <dbReference type="ARBA" id="ARBA00022824"/>
    </source>
</evidence>
<evidence type="ECO:0000256" key="8">
    <source>
        <dbReference type="ARBA" id="ARBA00045174"/>
    </source>
</evidence>
<evidence type="ECO:0000256" key="2">
    <source>
        <dbReference type="ARBA" id="ARBA00005478"/>
    </source>
</evidence>
<keyword evidence="5 10" id="KW-0256">Endoplasmic reticulum</keyword>
<sequence length="84" mass="9272">MATGLDQVVGTAMMSLGSLIFIYYSLWVIVLPFVEADHVIQIYFPDRMYAILIPVVAGVLAVLVVGSFISLVLLKKKRAEKKSN</sequence>
<dbReference type="EMBL" id="CACRXK020003105">
    <property type="protein sequence ID" value="CAB3997466.1"/>
    <property type="molecule type" value="Genomic_DNA"/>
</dbReference>
<evidence type="ECO:0000256" key="4">
    <source>
        <dbReference type="ARBA" id="ARBA00022692"/>
    </source>
</evidence>
<dbReference type="Pfam" id="PF07297">
    <property type="entry name" value="DPM2"/>
    <property type="match status" value="1"/>
</dbReference>
<dbReference type="AlphaFoldDB" id="A0A6S7H478"/>
<keyword evidence="7 10" id="KW-0472">Membrane</keyword>
<dbReference type="OrthoDB" id="311279at2759"/>
<comment type="caution">
    <text evidence="11">The sequence shown here is derived from an EMBL/GenBank/DDBJ whole genome shotgun (WGS) entry which is preliminary data.</text>
</comment>
<feature type="transmembrane region" description="Helical" evidence="10">
    <location>
        <begin position="49"/>
        <end position="74"/>
    </location>
</feature>
<feature type="transmembrane region" description="Helical" evidence="10">
    <location>
        <begin position="12"/>
        <end position="34"/>
    </location>
</feature>
<evidence type="ECO:0000313" key="12">
    <source>
        <dbReference type="Proteomes" id="UP001152795"/>
    </source>
</evidence>
<keyword evidence="4 10" id="KW-0812">Transmembrane</keyword>
<evidence type="ECO:0000256" key="7">
    <source>
        <dbReference type="ARBA" id="ARBA00023136"/>
    </source>
</evidence>
<name>A0A6S7H478_PARCT</name>
<keyword evidence="12" id="KW-1185">Reference proteome</keyword>
<reference evidence="11" key="1">
    <citation type="submission" date="2020-04" db="EMBL/GenBank/DDBJ databases">
        <authorList>
            <person name="Alioto T."/>
            <person name="Alioto T."/>
            <person name="Gomez Garrido J."/>
        </authorList>
    </citation>
    <scope>NUCLEOTIDE SEQUENCE</scope>
    <source>
        <strain evidence="11">A484AB</strain>
    </source>
</reference>
<evidence type="ECO:0000256" key="6">
    <source>
        <dbReference type="ARBA" id="ARBA00022989"/>
    </source>
</evidence>
<organism evidence="11 12">
    <name type="scientific">Paramuricea clavata</name>
    <name type="common">Red gorgonian</name>
    <name type="synonym">Violescent sea-whip</name>
    <dbReference type="NCBI Taxonomy" id="317549"/>
    <lineage>
        <taxon>Eukaryota</taxon>
        <taxon>Metazoa</taxon>
        <taxon>Cnidaria</taxon>
        <taxon>Anthozoa</taxon>
        <taxon>Octocorallia</taxon>
        <taxon>Malacalcyonacea</taxon>
        <taxon>Plexauridae</taxon>
        <taxon>Paramuricea</taxon>
    </lineage>
</organism>
<gene>
    <name evidence="11" type="ORF">PACLA_8A072955</name>
</gene>
<dbReference type="PANTHER" id="PTHR15039:SF11">
    <property type="entry name" value="DOLICHOL PHOSPHATE-MANNOSE BIOSYNTHESIS REGULATORY PROTEIN"/>
    <property type="match status" value="1"/>
</dbReference>
<dbReference type="GO" id="GO:0006506">
    <property type="term" value="P:GPI anchor biosynthetic process"/>
    <property type="evidence" value="ECO:0007669"/>
    <property type="project" value="TreeGrafter"/>
</dbReference>
<proteinExistence type="inferred from homology"/>
<evidence type="ECO:0000256" key="10">
    <source>
        <dbReference type="RuleBase" id="RU365084"/>
    </source>
</evidence>
<protein>
    <recommendedName>
        <fullName evidence="3 10">Dolichol phosphate-mannose biosynthesis regulatory protein</fullName>
    </recommendedName>
</protein>
<accession>A0A6S7H478</accession>
<comment type="pathway">
    <text evidence="10">Protein modification; protein glycosylation.</text>
</comment>
<dbReference type="GO" id="GO:0030234">
    <property type="term" value="F:enzyme regulator activity"/>
    <property type="evidence" value="ECO:0007669"/>
    <property type="project" value="UniProtKB-UniRule"/>
</dbReference>
<dbReference type="Proteomes" id="UP001152795">
    <property type="component" value="Unassembled WGS sequence"/>
</dbReference>
<evidence type="ECO:0000256" key="9">
    <source>
        <dbReference type="ARBA" id="ARBA00046896"/>
    </source>
</evidence>
<comment type="function">
    <text evidence="8">Regulates the biosynthesis of dolichol phosphate-mannose. Regulatory subunit of the dolichol-phosphate mannose (DPM) synthase complex; essential for the ER localization and stable expression of DPM1. Part of the glycosylphosphatidylinositol-N-acetylglucosaminyltransferase (GPI-GnT) complex that catalyzes the transfer of N-acetylglucosamine from UDP-N-acetylglucosamine to phosphatidylinositol and participates in the first step of GPI biosynthesis. May act by regulating the GPI-GNT complex.</text>
</comment>
<comment type="similarity">
    <text evidence="2 10">Belongs to the DPM2 family.</text>
</comment>
<dbReference type="PANTHER" id="PTHR15039">
    <property type="entry name" value="DOLICHOL PHOSPHATE-MANNOSE BIOSYNTHESIS REGULATORY PROTEIN"/>
    <property type="match status" value="1"/>
</dbReference>